<organism evidence="1 2">
    <name type="scientific">Vaccinium darrowii</name>
    <dbReference type="NCBI Taxonomy" id="229202"/>
    <lineage>
        <taxon>Eukaryota</taxon>
        <taxon>Viridiplantae</taxon>
        <taxon>Streptophyta</taxon>
        <taxon>Embryophyta</taxon>
        <taxon>Tracheophyta</taxon>
        <taxon>Spermatophyta</taxon>
        <taxon>Magnoliopsida</taxon>
        <taxon>eudicotyledons</taxon>
        <taxon>Gunneridae</taxon>
        <taxon>Pentapetalae</taxon>
        <taxon>asterids</taxon>
        <taxon>Ericales</taxon>
        <taxon>Ericaceae</taxon>
        <taxon>Vaccinioideae</taxon>
        <taxon>Vaccinieae</taxon>
        <taxon>Vaccinium</taxon>
    </lineage>
</organism>
<dbReference type="EMBL" id="CM037159">
    <property type="protein sequence ID" value="KAH7865283.1"/>
    <property type="molecule type" value="Genomic_DNA"/>
</dbReference>
<gene>
    <name evidence="1" type="ORF">Vadar_004586</name>
</gene>
<proteinExistence type="predicted"/>
<comment type="caution">
    <text evidence="1">The sequence shown here is derived from an EMBL/GenBank/DDBJ whole genome shotgun (WGS) entry which is preliminary data.</text>
</comment>
<name>A0ACB7ZHV3_9ERIC</name>
<dbReference type="Proteomes" id="UP000828048">
    <property type="component" value="Chromosome 9"/>
</dbReference>
<reference evidence="1 2" key="1">
    <citation type="journal article" date="2021" name="Hortic Res">
        <title>High-quality reference genome and annotation aids understanding of berry development for evergreen blueberry (Vaccinium darrowii).</title>
        <authorList>
            <person name="Yu J."/>
            <person name="Hulse-Kemp A.M."/>
            <person name="Babiker E."/>
            <person name="Staton M."/>
        </authorList>
    </citation>
    <scope>NUCLEOTIDE SEQUENCE [LARGE SCALE GENOMIC DNA]</scope>
    <source>
        <strain evidence="2">cv. NJ 8807/NJ 8810</strain>
        <tissue evidence="1">Young leaf</tissue>
    </source>
</reference>
<evidence type="ECO:0000313" key="2">
    <source>
        <dbReference type="Proteomes" id="UP000828048"/>
    </source>
</evidence>
<protein>
    <submittedName>
        <fullName evidence="1">Uncharacterized protein</fullName>
    </submittedName>
</protein>
<evidence type="ECO:0000313" key="1">
    <source>
        <dbReference type="EMBL" id="KAH7865283.1"/>
    </source>
</evidence>
<sequence length="925" mass="101319">MVTERTQSNLSKWKKRRLLGRGTFQHVYLGFNRYGLVSCSLGRYLQKSLAMVATLCGPGREILSWKLSPLEGFLTANEKYVTFVSEFGPRNGASQKRSLVFYHRGCCTTGICRFGKSACDFPLSCGYEFHLSSAYHKGIYHIKEPFHNLKIEQIPAPTTITTESEPLQILYLKSIKSQQLPETIGGSGNDTGLSAMHRVGSAGNASNSVRPRKEKRLTYVLNDADDAKHCAGINCLAVLKSPVADGCDYLFTGSRDSTLKRWSLAEDGATCSQTYESHVDWVNDVVIAGGNTLVSCSSDTTLKAWNCFSDGTCTRTLRQHSDYVTSLAAAPKNSNVVASGGLGGEVFIWDLEAALAPTSKTSDAAEDECSNGISGLGNSLTITSVRTIGSSNNISLHATQSHGYVPVAAKGHKESVYALGMNDSGTLLVSGGTEKVVRVWDPRSGSKTMKLRGHTDNVRALLLDSTGRLCLSGSSDSMIRLWDLGQQRCVHSYAVHTDSVWALASNSTFSHVYSGGRDLSLYLTDLATRESILLCTKEHPILRLASHDDGIWVATTDSSVYKWPVEGHNPQQVFQRGSSFVAGNLSFSRARASLEGSTPVPVYKEPSFSIPGTPAIVQHEILNNRRHVLTKDTAGSVKLWEITRGVVVKDFGEVSFKEKKEELFEMVSIPAWFTVDTRLGSLSVHLDTPQCFSAEMYSADLNIVGKPEDDKVNLARETLKGLFAYWLTKRRQRSGSQGSANAASPPSIITEGSQGGPWRKKITDLDGTEDEKYFPWWCLDCVLNNRLPPRENTKCSFYLHPCEGSSVQILTQGKLSAPRILRIHKVVNYVVEKMVLDKPLDSMDPDGTFAPGLAGGQLQHPVVGGDGSFRSGLKSWQKLKPSIEILCNNQVLSPDMSLATQVIPRIRVRTWESARVDQNCSVLPC</sequence>
<accession>A0ACB7ZHV3</accession>
<keyword evidence="2" id="KW-1185">Reference proteome</keyword>